<dbReference type="Proteomes" id="UP000053989">
    <property type="component" value="Unassembled WGS sequence"/>
</dbReference>
<evidence type="ECO:0000313" key="2">
    <source>
        <dbReference type="Proteomes" id="UP000053989"/>
    </source>
</evidence>
<evidence type="ECO:0000313" key="1">
    <source>
        <dbReference type="EMBL" id="KIM54538.1"/>
    </source>
</evidence>
<protein>
    <submittedName>
        <fullName evidence="1">Uncharacterized protein</fullName>
    </submittedName>
</protein>
<organism evidence="1 2">
    <name type="scientific">Scleroderma citrinum Foug A</name>
    <dbReference type="NCBI Taxonomy" id="1036808"/>
    <lineage>
        <taxon>Eukaryota</taxon>
        <taxon>Fungi</taxon>
        <taxon>Dikarya</taxon>
        <taxon>Basidiomycota</taxon>
        <taxon>Agaricomycotina</taxon>
        <taxon>Agaricomycetes</taxon>
        <taxon>Agaricomycetidae</taxon>
        <taxon>Boletales</taxon>
        <taxon>Sclerodermatineae</taxon>
        <taxon>Sclerodermataceae</taxon>
        <taxon>Scleroderma</taxon>
    </lineage>
</organism>
<dbReference type="InParanoid" id="A0A0C2YY55"/>
<name>A0A0C2YY55_9AGAM</name>
<dbReference type="AlphaFoldDB" id="A0A0C2YY55"/>
<reference evidence="1 2" key="1">
    <citation type="submission" date="2014-04" db="EMBL/GenBank/DDBJ databases">
        <authorList>
            <consortium name="DOE Joint Genome Institute"/>
            <person name="Kuo A."/>
            <person name="Kohler A."/>
            <person name="Nagy L.G."/>
            <person name="Floudas D."/>
            <person name="Copeland A."/>
            <person name="Barry K.W."/>
            <person name="Cichocki N."/>
            <person name="Veneault-Fourrey C."/>
            <person name="LaButti K."/>
            <person name="Lindquist E.A."/>
            <person name="Lipzen A."/>
            <person name="Lundell T."/>
            <person name="Morin E."/>
            <person name="Murat C."/>
            <person name="Sun H."/>
            <person name="Tunlid A."/>
            <person name="Henrissat B."/>
            <person name="Grigoriev I.V."/>
            <person name="Hibbett D.S."/>
            <person name="Martin F."/>
            <person name="Nordberg H.P."/>
            <person name="Cantor M.N."/>
            <person name="Hua S.X."/>
        </authorList>
    </citation>
    <scope>NUCLEOTIDE SEQUENCE [LARGE SCALE GENOMIC DNA]</scope>
    <source>
        <strain evidence="1 2">Foug A</strain>
    </source>
</reference>
<gene>
    <name evidence="1" type="ORF">SCLCIDRAFT_31052</name>
</gene>
<dbReference type="EMBL" id="KN822153">
    <property type="protein sequence ID" value="KIM54538.1"/>
    <property type="molecule type" value="Genomic_DNA"/>
</dbReference>
<reference evidence="2" key="2">
    <citation type="submission" date="2015-01" db="EMBL/GenBank/DDBJ databases">
        <title>Evolutionary Origins and Diversification of the Mycorrhizal Mutualists.</title>
        <authorList>
            <consortium name="DOE Joint Genome Institute"/>
            <consortium name="Mycorrhizal Genomics Consortium"/>
            <person name="Kohler A."/>
            <person name="Kuo A."/>
            <person name="Nagy L.G."/>
            <person name="Floudas D."/>
            <person name="Copeland A."/>
            <person name="Barry K.W."/>
            <person name="Cichocki N."/>
            <person name="Veneault-Fourrey C."/>
            <person name="LaButti K."/>
            <person name="Lindquist E.A."/>
            <person name="Lipzen A."/>
            <person name="Lundell T."/>
            <person name="Morin E."/>
            <person name="Murat C."/>
            <person name="Riley R."/>
            <person name="Ohm R."/>
            <person name="Sun H."/>
            <person name="Tunlid A."/>
            <person name="Henrissat B."/>
            <person name="Grigoriev I.V."/>
            <person name="Hibbett D.S."/>
            <person name="Martin F."/>
        </authorList>
    </citation>
    <scope>NUCLEOTIDE SEQUENCE [LARGE SCALE GENOMIC DNA]</scope>
    <source>
        <strain evidence="2">Foug A</strain>
    </source>
</reference>
<sequence>MGRGCSSADPDPTRVTPLLVTCAGNPYPCSTLITITKFSYWDEYRFLYFLSFQGLKALSFCGYTGEGRIHPDTVPLPLLTQLSLDVSHAEELLHVLSVPSLTHVNYLQQSFETLFTAFNGIPSKWANVRELRLELPPRMACYREDYHVGLTALCLAAPEVRSVEVMAENLDELLDCREGLCPIDHWVHLEKFTVIQGKVHQLNEVGSLYIVPWLKQREDMAKLGLKVNFSLVNGDKAELNGIVLGEVGQYCDGVNLHMEERGL</sequence>
<dbReference type="HOGENOM" id="CLU_1058297_0_0_1"/>
<keyword evidence="2" id="KW-1185">Reference proteome</keyword>
<proteinExistence type="predicted"/>
<accession>A0A0C2YY55</accession>